<sequence>MYSEDHSEVVLVIAPLLFFMGDNPHQSQLAMYKGTLAKKMRDFLCAFANADSQSELYLNGCELSYIKNGSEEFLRLEAFDPTKDMPVKILHIIPLGLMKYLMTFLWKQKMLTTSEKGRLQEALNSYKSCKSYSRTFRNKLCHTGSFIGRDFKELIQVLPRIMSKLFSDKPLASCLSSLVYMCGVDWCFDYYIAQIKHAVTDVMDLLFQLDPKVHPLHHITDNIVCFGSMLQYKTENSEQFNKFGKQFICWHLCNGGLYVVERPAGNGTRSVRSSIGDFVKLAPVNFPGFNLHFFGSCVNSDNSGLSTPSLCDTLVDIKIFQARDSADRMRKAFFMQKYQIVLNSNVNCIYIPAMVMDNYNNIVVLPLGGLVEVNKDDINIVQAVDIHLSIKSSNNQKLLNVAKFGMF</sequence>
<reference evidence="1 2" key="1">
    <citation type="submission" date="2024-04" db="EMBL/GenBank/DDBJ databases">
        <title>Symmetric and asymmetric DNA N6-adenine methylation regulates different biological responses in Mucorales.</title>
        <authorList>
            <consortium name="Lawrence Berkeley National Laboratory"/>
            <person name="Lax C."/>
            <person name="Mondo S.J."/>
            <person name="Osorio-Concepcion M."/>
            <person name="Muszewska A."/>
            <person name="Corrochano-Luque M."/>
            <person name="Gutierrez G."/>
            <person name="Riley R."/>
            <person name="Lipzen A."/>
            <person name="Guo J."/>
            <person name="Hundley H."/>
            <person name="Amirebrahimi M."/>
            <person name="Ng V."/>
            <person name="Lorenzo-Gutierrez D."/>
            <person name="Binder U."/>
            <person name="Yang J."/>
            <person name="Song Y."/>
            <person name="Canovas D."/>
            <person name="Navarro E."/>
            <person name="Freitag M."/>
            <person name="Gabaldon T."/>
            <person name="Grigoriev I.V."/>
            <person name="Corrochano L.M."/>
            <person name="Nicolas F.E."/>
            <person name="Garre V."/>
        </authorList>
    </citation>
    <scope>NUCLEOTIDE SEQUENCE [LARGE SCALE GENOMIC DNA]</scope>
    <source>
        <strain evidence="1 2">L51</strain>
    </source>
</reference>
<name>A0ABR3AUK3_PHYBL</name>
<dbReference type="EMBL" id="JBCLYO010000014">
    <property type="protein sequence ID" value="KAL0082826.1"/>
    <property type="molecule type" value="Genomic_DNA"/>
</dbReference>
<accession>A0ABR3AUK3</accession>
<evidence type="ECO:0000313" key="1">
    <source>
        <dbReference type="EMBL" id="KAL0082826.1"/>
    </source>
</evidence>
<organism evidence="1 2">
    <name type="scientific">Phycomyces blakesleeanus</name>
    <dbReference type="NCBI Taxonomy" id="4837"/>
    <lineage>
        <taxon>Eukaryota</taxon>
        <taxon>Fungi</taxon>
        <taxon>Fungi incertae sedis</taxon>
        <taxon>Mucoromycota</taxon>
        <taxon>Mucoromycotina</taxon>
        <taxon>Mucoromycetes</taxon>
        <taxon>Mucorales</taxon>
        <taxon>Phycomycetaceae</taxon>
        <taxon>Phycomyces</taxon>
    </lineage>
</organism>
<comment type="caution">
    <text evidence="1">The sequence shown here is derived from an EMBL/GenBank/DDBJ whole genome shotgun (WGS) entry which is preliminary data.</text>
</comment>
<gene>
    <name evidence="1" type="ORF">J3Q64DRAFT_1750258</name>
</gene>
<proteinExistence type="predicted"/>
<dbReference type="Proteomes" id="UP001448207">
    <property type="component" value="Unassembled WGS sequence"/>
</dbReference>
<evidence type="ECO:0000313" key="2">
    <source>
        <dbReference type="Proteomes" id="UP001448207"/>
    </source>
</evidence>
<protein>
    <submittedName>
        <fullName evidence="1">Uncharacterized protein</fullName>
    </submittedName>
</protein>
<keyword evidence="2" id="KW-1185">Reference proteome</keyword>